<name>A0ABW2CH13_9ACTN</name>
<dbReference type="RefSeq" id="WP_160820493.1">
    <property type="nucleotide sequence ID" value="NZ_JBHSXE010000001.1"/>
</dbReference>
<protein>
    <submittedName>
        <fullName evidence="1">Uncharacterized protein</fullName>
    </submittedName>
</protein>
<organism evidence="1 2">
    <name type="scientific">Actinomadura yumaensis</name>
    <dbReference type="NCBI Taxonomy" id="111807"/>
    <lineage>
        <taxon>Bacteria</taxon>
        <taxon>Bacillati</taxon>
        <taxon>Actinomycetota</taxon>
        <taxon>Actinomycetes</taxon>
        <taxon>Streptosporangiales</taxon>
        <taxon>Thermomonosporaceae</taxon>
        <taxon>Actinomadura</taxon>
    </lineage>
</organism>
<sequence>MRGNAAGTRPVTVEVFLLRAAGGALAYRRCAGALGPDEHPDAAARRLGGVRDDGPLVHSTSWRCDADGGVVLTYAVVPDPGAAAPATPLGAAGIARGERGRPSPASLEPAQVAAHAARHLAFLAEHDPEARDALNDPLLAEALARHAPGLAGRV</sequence>
<keyword evidence="2" id="KW-1185">Reference proteome</keyword>
<proteinExistence type="predicted"/>
<evidence type="ECO:0000313" key="2">
    <source>
        <dbReference type="Proteomes" id="UP001596380"/>
    </source>
</evidence>
<gene>
    <name evidence="1" type="ORF">ACFQKB_09355</name>
</gene>
<dbReference type="Proteomes" id="UP001596380">
    <property type="component" value="Unassembled WGS sequence"/>
</dbReference>
<dbReference type="EMBL" id="JBHSXS010000004">
    <property type="protein sequence ID" value="MFC6879968.1"/>
    <property type="molecule type" value="Genomic_DNA"/>
</dbReference>
<evidence type="ECO:0000313" key="1">
    <source>
        <dbReference type="EMBL" id="MFC6879968.1"/>
    </source>
</evidence>
<reference evidence="2" key="1">
    <citation type="journal article" date="2019" name="Int. J. Syst. Evol. Microbiol.">
        <title>The Global Catalogue of Microorganisms (GCM) 10K type strain sequencing project: providing services to taxonomists for standard genome sequencing and annotation.</title>
        <authorList>
            <consortium name="The Broad Institute Genomics Platform"/>
            <consortium name="The Broad Institute Genome Sequencing Center for Infectious Disease"/>
            <person name="Wu L."/>
            <person name="Ma J."/>
        </authorList>
    </citation>
    <scope>NUCLEOTIDE SEQUENCE [LARGE SCALE GENOMIC DNA]</scope>
    <source>
        <strain evidence="2">JCM 3369</strain>
    </source>
</reference>
<accession>A0ABW2CH13</accession>
<comment type="caution">
    <text evidence="1">The sequence shown here is derived from an EMBL/GenBank/DDBJ whole genome shotgun (WGS) entry which is preliminary data.</text>
</comment>